<dbReference type="PANTHER" id="PTHR22814">
    <property type="entry name" value="COPPER TRANSPORT PROTEIN ATOX1-RELATED"/>
    <property type="match status" value="1"/>
</dbReference>
<feature type="non-terminal residue" evidence="4">
    <location>
        <position position="1"/>
    </location>
</feature>
<evidence type="ECO:0000313" key="4">
    <source>
        <dbReference type="EMBL" id="EFJ18901.1"/>
    </source>
</evidence>
<dbReference type="GO" id="GO:0046872">
    <property type="term" value="F:metal ion binding"/>
    <property type="evidence" value="ECO:0007669"/>
    <property type="project" value="UniProtKB-KW"/>
</dbReference>
<dbReference type="Pfam" id="PF00403">
    <property type="entry name" value="HMA"/>
    <property type="match status" value="1"/>
</dbReference>
<dbReference type="KEGG" id="smo:SELMODRAFT_111936"/>
<dbReference type="EMBL" id="GL377608">
    <property type="protein sequence ID" value="EFJ18901.1"/>
    <property type="molecule type" value="Genomic_DNA"/>
</dbReference>
<name>D8S9X3_SELML</name>
<proteinExistence type="predicted"/>
<dbReference type="OMA" id="NECGRKI"/>
<dbReference type="STRING" id="88036.D8S9X3"/>
<evidence type="ECO:0000256" key="2">
    <source>
        <dbReference type="SAM" id="MobiDB-lite"/>
    </source>
</evidence>
<evidence type="ECO:0000256" key="1">
    <source>
        <dbReference type="ARBA" id="ARBA00022723"/>
    </source>
</evidence>
<dbReference type="PANTHER" id="PTHR22814:SF336">
    <property type="entry name" value="HEAVY METAL-ASSOCIATED ISOPRENYLATED PLANT PROTEIN 23"/>
    <property type="match status" value="1"/>
</dbReference>
<organism evidence="5">
    <name type="scientific">Selaginella moellendorffii</name>
    <name type="common">Spikemoss</name>
    <dbReference type="NCBI Taxonomy" id="88036"/>
    <lineage>
        <taxon>Eukaryota</taxon>
        <taxon>Viridiplantae</taxon>
        <taxon>Streptophyta</taxon>
        <taxon>Embryophyta</taxon>
        <taxon>Tracheophyta</taxon>
        <taxon>Lycopodiopsida</taxon>
        <taxon>Selaginellales</taxon>
        <taxon>Selaginellaceae</taxon>
        <taxon>Selaginella</taxon>
    </lineage>
</organism>
<dbReference type="AlphaFoldDB" id="D8S9X3"/>
<dbReference type="InterPro" id="IPR006121">
    <property type="entry name" value="HMA_dom"/>
</dbReference>
<accession>D8S9X3</accession>
<dbReference type="InterPro" id="IPR036163">
    <property type="entry name" value="HMA_dom_sf"/>
</dbReference>
<gene>
    <name evidence="4" type="ORF">SELMODRAFT_111936</name>
</gene>
<evidence type="ECO:0000313" key="5">
    <source>
        <dbReference type="Proteomes" id="UP000001514"/>
    </source>
</evidence>
<dbReference type="Gramene" id="EFJ18901">
    <property type="protein sequence ID" value="EFJ18901"/>
    <property type="gene ID" value="SELMODRAFT_111936"/>
</dbReference>
<protein>
    <recommendedName>
        <fullName evidence="3">HMA domain-containing protein</fullName>
    </recommendedName>
</protein>
<dbReference type="Gene3D" id="3.30.70.100">
    <property type="match status" value="1"/>
</dbReference>
<dbReference type="SUPFAM" id="SSF55008">
    <property type="entry name" value="HMA, heavy metal-associated domain"/>
    <property type="match status" value="1"/>
</dbReference>
<dbReference type="Proteomes" id="UP000001514">
    <property type="component" value="Unassembled WGS sequence"/>
</dbReference>
<sequence>LQSVVLKVQINCNCCARKVKKAIGQVEGVESITVDLTQKKVTVTGSFDSNKVVKQIAKKTGKNVELAGAKDSSGAARGSDHKAVGGGGNKVKSSGQQEQRESATTFPVGDSFFFSDDNPNGCSIM</sequence>
<reference evidence="4 5" key="1">
    <citation type="journal article" date="2011" name="Science">
        <title>The Selaginella genome identifies genetic changes associated with the evolution of vascular plants.</title>
        <authorList>
            <person name="Banks J.A."/>
            <person name="Nishiyama T."/>
            <person name="Hasebe M."/>
            <person name="Bowman J.L."/>
            <person name="Gribskov M."/>
            <person name="dePamphilis C."/>
            <person name="Albert V.A."/>
            <person name="Aono N."/>
            <person name="Aoyama T."/>
            <person name="Ambrose B.A."/>
            <person name="Ashton N.W."/>
            <person name="Axtell M.J."/>
            <person name="Barker E."/>
            <person name="Barker M.S."/>
            <person name="Bennetzen J.L."/>
            <person name="Bonawitz N.D."/>
            <person name="Chapple C."/>
            <person name="Cheng C."/>
            <person name="Correa L.G."/>
            <person name="Dacre M."/>
            <person name="DeBarry J."/>
            <person name="Dreyer I."/>
            <person name="Elias M."/>
            <person name="Engstrom E.M."/>
            <person name="Estelle M."/>
            <person name="Feng L."/>
            <person name="Finet C."/>
            <person name="Floyd S.K."/>
            <person name="Frommer W.B."/>
            <person name="Fujita T."/>
            <person name="Gramzow L."/>
            <person name="Gutensohn M."/>
            <person name="Harholt J."/>
            <person name="Hattori M."/>
            <person name="Heyl A."/>
            <person name="Hirai T."/>
            <person name="Hiwatashi Y."/>
            <person name="Ishikawa M."/>
            <person name="Iwata M."/>
            <person name="Karol K.G."/>
            <person name="Koehler B."/>
            <person name="Kolukisaoglu U."/>
            <person name="Kubo M."/>
            <person name="Kurata T."/>
            <person name="Lalonde S."/>
            <person name="Li K."/>
            <person name="Li Y."/>
            <person name="Litt A."/>
            <person name="Lyons E."/>
            <person name="Manning G."/>
            <person name="Maruyama T."/>
            <person name="Michael T.P."/>
            <person name="Mikami K."/>
            <person name="Miyazaki S."/>
            <person name="Morinaga S."/>
            <person name="Murata T."/>
            <person name="Mueller-Roeber B."/>
            <person name="Nelson D.R."/>
            <person name="Obara M."/>
            <person name="Oguri Y."/>
            <person name="Olmstead R.G."/>
            <person name="Onodera N."/>
            <person name="Petersen B.L."/>
            <person name="Pils B."/>
            <person name="Prigge M."/>
            <person name="Rensing S.A."/>
            <person name="Riano-Pachon D.M."/>
            <person name="Roberts A.W."/>
            <person name="Sato Y."/>
            <person name="Scheller H.V."/>
            <person name="Schulz B."/>
            <person name="Schulz C."/>
            <person name="Shakirov E.V."/>
            <person name="Shibagaki N."/>
            <person name="Shinohara N."/>
            <person name="Shippen D.E."/>
            <person name="Soerensen I."/>
            <person name="Sotooka R."/>
            <person name="Sugimoto N."/>
            <person name="Sugita M."/>
            <person name="Sumikawa N."/>
            <person name="Tanurdzic M."/>
            <person name="Theissen G."/>
            <person name="Ulvskov P."/>
            <person name="Wakazuki S."/>
            <person name="Weng J.K."/>
            <person name="Willats W.W."/>
            <person name="Wipf D."/>
            <person name="Wolf P.G."/>
            <person name="Yang L."/>
            <person name="Zimmer A.D."/>
            <person name="Zhu Q."/>
            <person name="Mitros T."/>
            <person name="Hellsten U."/>
            <person name="Loque D."/>
            <person name="Otillar R."/>
            <person name="Salamov A."/>
            <person name="Schmutz J."/>
            <person name="Shapiro H."/>
            <person name="Lindquist E."/>
            <person name="Lucas S."/>
            <person name="Rokhsar D."/>
            <person name="Grigoriev I.V."/>
        </authorList>
    </citation>
    <scope>NUCLEOTIDE SEQUENCE [LARGE SCALE GENOMIC DNA]</scope>
</reference>
<keyword evidence="5" id="KW-1185">Reference proteome</keyword>
<dbReference type="InParanoid" id="D8S9X3"/>
<dbReference type="OrthoDB" id="1889242at2759"/>
<evidence type="ECO:0000259" key="3">
    <source>
        <dbReference type="PROSITE" id="PS50846"/>
    </source>
</evidence>
<dbReference type="CDD" id="cd00371">
    <property type="entry name" value="HMA"/>
    <property type="match status" value="1"/>
</dbReference>
<dbReference type="HOGENOM" id="CLU_100095_1_0_1"/>
<dbReference type="PROSITE" id="PS50846">
    <property type="entry name" value="HMA_2"/>
    <property type="match status" value="1"/>
</dbReference>
<feature type="domain" description="HMA" evidence="3">
    <location>
        <begin position="1"/>
        <end position="65"/>
    </location>
</feature>
<dbReference type="eggNOG" id="KOG1603">
    <property type="taxonomic scope" value="Eukaryota"/>
</dbReference>
<keyword evidence="1" id="KW-0479">Metal-binding</keyword>
<feature type="region of interest" description="Disordered" evidence="2">
    <location>
        <begin position="67"/>
        <end position="110"/>
    </location>
</feature>